<evidence type="ECO:0000256" key="1">
    <source>
        <dbReference type="SAM" id="MobiDB-lite"/>
    </source>
</evidence>
<accession>A0AAQ4EW12</accession>
<feature type="region of interest" description="Disordered" evidence="1">
    <location>
        <begin position="35"/>
        <end position="56"/>
    </location>
</feature>
<protein>
    <submittedName>
        <fullName evidence="2">Uncharacterized protein</fullName>
    </submittedName>
</protein>
<reference evidence="2 3" key="1">
    <citation type="journal article" date="2023" name="Arcadia Sci">
        <title>De novo assembly of a long-read Amblyomma americanum tick genome.</title>
        <authorList>
            <person name="Chou S."/>
            <person name="Poskanzer K.E."/>
            <person name="Rollins M."/>
            <person name="Thuy-Boun P.S."/>
        </authorList>
    </citation>
    <scope>NUCLEOTIDE SEQUENCE [LARGE SCALE GENOMIC DNA]</scope>
    <source>
        <strain evidence="2">F_SG_1</strain>
        <tissue evidence="2">Salivary glands</tissue>
    </source>
</reference>
<feature type="compositionally biased region" description="Polar residues" evidence="1">
    <location>
        <begin position="35"/>
        <end position="52"/>
    </location>
</feature>
<dbReference type="AlphaFoldDB" id="A0AAQ4EW12"/>
<name>A0AAQ4EW12_AMBAM</name>
<evidence type="ECO:0000313" key="3">
    <source>
        <dbReference type="Proteomes" id="UP001321473"/>
    </source>
</evidence>
<dbReference type="Proteomes" id="UP001321473">
    <property type="component" value="Unassembled WGS sequence"/>
</dbReference>
<proteinExistence type="predicted"/>
<organism evidence="2 3">
    <name type="scientific">Amblyomma americanum</name>
    <name type="common">Lone star tick</name>
    <dbReference type="NCBI Taxonomy" id="6943"/>
    <lineage>
        <taxon>Eukaryota</taxon>
        <taxon>Metazoa</taxon>
        <taxon>Ecdysozoa</taxon>
        <taxon>Arthropoda</taxon>
        <taxon>Chelicerata</taxon>
        <taxon>Arachnida</taxon>
        <taxon>Acari</taxon>
        <taxon>Parasitiformes</taxon>
        <taxon>Ixodida</taxon>
        <taxon>Ixodoidea</taxon>
        <taxon>Ixodidae</taxon>
        <taxon>Amblyomminae</taxon>
        <taxon>Amblyomma</taxon>
    </lineage>
</organism>
<evidence type="ECO:0000313" key="2">
    <source>
        <dbReference type="EMBL" id="KAK8778910.1"/>
    </source>
</evidence>
<dbReference type="EMBL" id="JARKHS020010312">
    <property type="protein sequence ID" value="KAK8778910.1"/>
    <property type="molecule type" value="Genomic_DNA"/>
</dbReference>
<comment type="caution">
    <text evidence="2">The sequence shown here is derived from an EMBL/GenBank/DDBJ whole genome shotgun (WGS) entry which is preliminary data.</text>
</comment>
<sequence length="103" mass="11627">MDDAFRKLRPRQLERSRPYGSAALDDWRCRTCSPRSSKCSFGRQSSPRTGTRSRLYPSPALDDWRCRTCSASDGRARRGQAHGEHVTHFITRENAAASTINGL</sequence>
<keyword evidence="3" id="KW-1185">Reference proteome</keyword>
<gene>
    <name evidence="2" type="ORF">V5799_019751</name>
</gene>